<name>A0A1I2IYC2_9BACT</name>
<dbReference type="RefSeq" id="WP_177326090.1">
    <property type="nucleotide sequence ID" value="NZ_FOMX01000094.1"/>
</dbReference>
<reference evidence="3" key="1">
    <citation type="submission" date="2016-10" db="EMBL/GenBank/DDBJ databases">
        <authorList>
            <person name="Varghese N."/>
            <person name="Submissions S."/>
        </authorList>
    </citation>
    <scope>NUCLEOTIDE SEQUENCE [LARGE SCALE GENOMIC DNA]</scope>
    <source>
        <strain evidence="3">ATCC 25963</strain>
    </source>
</reference>
<keyword evidence="1" id="KW-0812">Transmembrane</keyword>
<evidence type="ECO:0000313" key="2">
    <source>
        <dbReference type="EMBL" id="SFF46613.1"/>
    </source>
</evidence>
<proteinExistence type="predicted"/>
<keyword evidence="3" id="KW-1185">Reference proteome</keyword>
<keyword evidence="1" id="KW-0472">Membrane</keyword>
<gene>
    <name evidence="2" type="ORF">SAMN02745121_09042</name>
</gene>
<dbReference type="AlphaFoldDB" id="A0A1I2IYC2"/>
<sequence length="104" mass="10938">MVVLVAGSVVVGVSVVVVDVVVVEVVGVEVVGVSVVVVVVVSSVVVDVSVEVVVEPDAEVLPSSPHAATTRINEESKESCRRESIPDFYHKPAGDHRRVRVLIS</sequence>
<feature type="transmembrane region" description="Helical" evidence="1">
    <location>
        <begin position="28"/>
        <end position="46"/>
    </location>
</feature>
<protein>
    <submittedName>
        <fullName evidence="2">Uncharacterized protein</fullName>
    </submittedName>
</protein>
<dbReference type="Proteomes" id="UP000199400">
    <property type="component" value="Unassembled WGS sequence"/>
</dbReference>
<evidence type="ECO:0000313" key="3">
    <source>
        <dbReference type="Proteomes" id="UP000199400"/>
    </source>
</evidence>
<organism evidence="2 3">
    <name type="scientific">Nannocystis exedens</name>
    <dbReference type="NCBI Taxonomy" id="54"/>
    <lineage>
        <taxon>Bacteria</taxon>
        <taxon>Pseudomonadati</taxon>
        <taxon>Myxococcota</taxon>
        <taxon>Polyangia</taxon>
        <taxon>Nannocystales</taxon>
        <taxon>Nannocystaceae</taxon>
        <taxon>Nannocystis</taxon>
    </lineage>
</organism>
<accession>A0A1I2IYC2</accession>
<evidence type="ECO:0000256" key="1">
    <source>
        <dbReference type="SAM" id="Phobius"/>
    </source>
</evidence>
<dbReference type="EMBL" id="FOMX01000094">
    <property type="protein sequence ID" value="SFF46613.1"/>
    <property type="molecule type" value="Genomic_DNA"/>
</dbReference>
<keyword evidence="1" id="KW-1133">Transmembrane helix</keyword>